<gene>
    <name evidence="1" type="ORF">ABCQ75_16080</name>
</gene>
<comment type="caution">
    <text evidence="1">The sequence shown here is derived from an EMBL/GenBank/DDBJ whole genome shotgun (WGS) entry which is preliminary data.</text>
</comment>
<keyword evidence="2" id="KW-1185">Reference proteome</keyword>
<evidence type="ECO:0000313" key="2">
    <source>
        <dbReference type="Proteomes" id="UP001422074"/>
    </source>
</evidence>
<organism evidence="1 2">
    <name type="scientific">Sinomonas halotolerans</name>
    <dbReference type="NCBI Taxonomy" id="1644133"/>
    <lineage>
        <taxon>Bacteria</taxon>
        <taxon>Bacillati</taxon>
        <taxon>Actinomycetota</taxon>
        <taxon>Actinomycetes</taxon>
        <taxon>Micrococcales</taxon>
        <taxon>Micrococcaceae</taxon>
        <taxon>Sinomonas</taxon>
    </lineage>
</organism>
<evidence type="ECO:0000313" key="1">
    <source>
        <dbReference type="EMBL" id="MEN2746042.1"/>
    </source>
</evidence>
<reference evidence="1 2" key="1">
    <citation type="submission" date="2024-05" db="EMBL/GenBank/DDBJ databases">
        <title>Sinomonas sp. nov., isolated from a waste landfill.</title>
        <authorList>
            <person name="Zhao Y."/>
        </authorList>
    </citation>
    <scope>NUCLEOTIDE SEQUENCE [LARGE SCALE GENOMIC DNA]</scope>
    <source>
        <strain evidence="1 2">CCTCC AB2014300</strain>
    </source>
</reference>
<dbReference type="Proteomes" id="UP001422074">
    <property type="component" value="Unassembled WGS sequence"/>
</dbReference>
<name>A0ABU9X4R3_9MICC</name>
<protein>
    <submittedName>
        <fullName evidence="1">Uncharacterized protein</fullName>
    </submittedName>
</protein>
<dbReference type="RefSeq" id="WP_345886641.1">
    <property type="nucleotide sequence ID" value="NZ_JBDFRB010000026.1"/>
</dbReference>
<accession>A0ABU9X4R3</accession>
<dbReference type="EMBL" id="JBDFRB010000026">
    <property type="protein sequence ID" value="MEN2746042.1"/>
    <property type="molecule type" value="Genomic_DNA"/>
</dbReference>
<sequence>MQRRPSLRSRMAALSRHAAGAAGLGFLWLLLSGAPATALGDLAELPDAPASSLLAAPLGAASPTSDAVADAAAAEPLLAPVAEPIEAAVPLVESAVGGAAGAVGNAVDDVADLASSATEALPLAEVPILPEVLPEPLPTVQLPTPEAPAALPALDAEAPAAAAGPAPDAPVQAAAPASEWNAASSLALLSKAAMDHAVAEAQAFLGSGTPGGPASPGGPWTVFPAWAGASGAFGPAGPLLSLPLALAAGGLMMALLLRPGPRGAPGAWRLPGSPAFGPGCTPD</sequence>
<proteinExistence type="predicted"/>